<evidence type="ECO:0000259" key="1">
    <source>
        <dbReference type="Pfam" id="PF02698"/>
    </source>
</evidence>
<dbReference type="PANTHER" id="PTHR30336:SF4">
    <property type="entry name" value="ENVELOPE BIOGENESIS FACTOR ELYC"/>
    <property type="match status" value="1"/>
</dbReference>
<dbReference type="Gene3D" id="3.40.50.620">
    <property type="entry name" value="HUPs"/>
    <property type="match status" value="1"/>
</dbReference>
<feature type="domain" description="DUF218" evidence="1">
    <location>
        <begin position="58"/>
        <end position="203"/>
    </location>
</feature>
<dbReference type="GO" id="GO:0000270">
    <property type="term" value="P:peptidoglycan metabolic process"/>
    <property type="evidence" value="ECO:0007669"/>
    <property type="project" value="TreeGrafter"/>
</dbReference>
<sequence length="238" mass="26473">MSLGLGLGRWIWRIVKVMAVVGGLTALSIFTPIFANVGVFALDVFSKITLDTAQNPTAMTVLGGGLTKKDGVIVLNHYSQSRADTVITLYAQTPLPIITSGAESPWLREHIKTAHPEAVIVSDNASMNTCENATFTAKLMSHHELPKSVYLITDRYHMARARRQFARAGIATVPIIAPLAIAPDWADWDNNWVHSRRTIYEMVALARDIFRPQDNCRTADEISLEEISTPRREPKIFF</sequence>
<dbReference type="InterPro" id="IPR003848">
    <property type="entry name" value="DUF218"/>
</dbReference>
<gene>
    <name evidence="2" type="ORF">NCTC10359_01985</name>
</gene>
<proteinExistence type="predicted"/>
<accession>A0A378TUJ0</accession>
<dbReference type="PANTHER" id="PTHR30336">
    <property type="entry name" value="INNER MEMBRANE PROTEIN, PROBABLE PERMEASE"/>
    <property type="match status" value="1"/>
</dbReference>
<reference evidence="2 3" key="1">
    <citation type="submission" date="2018-06" db="EMBL/GenBank/DDBJ databases">
        <authorList>
            <consortium name="Pathogen Informatics"/>
            <person name="Doyle S."/>
        </authorList>
    </citation>
    <scope>NUCLEOTIDE SEQUENCE [LARGE SCALE GENOMIC DNA]</scope>
    <source>
        <strain evidence="2 3">NCTC10359</strain>
    </source>
</reference>
<evidence type="ECO:0000313" key="3">
    <source>
        <dbReference type="Proteomes" id="UP000254437"/>
    </source>
</evidence>
<dbReference type="Proteomes" id="UP000254437">
    <property type="component" value="Unassembled WGS sequence"/>
</dbReference>
<protein>
    <submittedName>
        <fullName evidence="2">DUF218 domain</fullName>
    </submittedName>
</protein>
<dbReference type="InterPro" id="IPR014729">
    <property type="entry name" value="Rossmann-like_a/b/a_fold"/>
</dbReference>
<dbReference type="GO" id="GO:0005886">
    <property type="term" value="C:plasma membrane"/>
    <property type="evidence" value="ECO:0007669"/>
    <property type="project" value="TreeGrafter"/>
</dbReference>
<name>A0A378TUJ0_MORLA</name>
<dbReference type="RefSeq" id="WP_115007867.1">
    <property type="nucleotide sequence ID" value="NZ_UGQU01000003.1"/>
</dbReference>
<dbReference type="Pfam" id="PF02698">
    <property type="entry name" value="DUF218"/>
    <property type="match status" value="1"/>
</dbReference>
<dbReference type="EMBL" id="UGQU01000003">
    <property type="protein sequence ID" value="STZ63552.1"/>
    <property type="molecule type" value="Genomic_DNA"/>
</dbReference>
<organism evidence="2 3">
    <name type="scientific">Moraxella lacunata</name>
    <dbReference type="NCBI Taxonomy" id="477"/>
    <lineage>
        <taxon>Bacteria</taxon>
        <taxon>Pseudomonadati</taxon>
        <taxon>Pseudomonadota</taxon>
        <taxon>Gammaproteobacteria</taxon>
        <taxon>Moraxellales</taxon>
        <taxon>Moraxellaceae</taxon>
        <taxon>Moraxella</taxon>
    </lineage>
</organism>
<dbReference type="STRING" id="477.A9309_03425"/>
<dbReference type="CDD" id="cd06259">
    <property type="entry name" value="YdcF-like"/>
    <property type="match status" value="1"/>
</dbReference>
<dbReference type="GO" id="GO:0043164">
    <property type="term" value="P:Gram-negative-bacterium-type cell wall biogenesis"/>
    <property type="evidence" value="ECO:0007669"/>
    <property type="project" value="TreeGrafter"/>
</dbReference>
<dbReference type="InterPro" id="IPR051599">
    <property type="entry name" value="Cell_Envelope_Assoc"/>
</dbReference>
<dbReference type="AlphaFoldDB" id="A0A378TUJ0"/>
<evidence type="ECO:0000313" key="2">
    <source>
        <dbReference type="EMBL" id="STZ63552.1"/>
    </source>
</evidence>